<accession>A0ABT3BNQ7</accession>
<gene>
    <name evidence="5 6" type="primary">rlmH</name>
    <name evidence="6" type="ORF">OF365_00180</name>
</gene>
<reference evidence="6 7" key="1">
    <citation type="journal article" date="2020" name="Int. J. Syst. Evol. Microbiol.">
        <title>Ureaplasma miroungigenitalium sp. nov. isolated from northern elephant seals (Mirounga angustirostris) and Ureaplasma zalophigenitalium sp. nov. isolated from California sea lions (Zalophus californianus).</title>
        <authorList>
            <person name="Volokhov D.V."/>
            <person name="Gulland F.M."/>
            <person name="Gao Y."/>
            <person name="Chizhikov V.E."/>
        </authorList>
    </citation>
    <scope>NUCLEOTIDE SEQUENCE [LARGE SCALE GENOMIC DNA]</scope>
    <source>
        <strain evidence="6 7">CSL7644-GEN</strain>
    </source>
</reference>
<comment type="caution">
    <text evidence="6">The sequence shown here is derived from an EMBL/GenBank/DDBJ whole genome shotgun (WGS) entry which is preliminary data.</text>
</comment>
<comment type="subunit">
    <text evidence="5">Homodimer.</text>
</comment>
<dbReference type="CDD" id="cd18081">
    <property type="entry name" value="RlmH-like"/>
    <property type="match status" value="1"/>
</dbReference>
<dbReference type="Pfam" id="PF02590">
    <property type="entry name" value="SPOUT_MTase"/>
    <property type="match status" value="1"/>
</dbReference>
<dbReference type="PIRSF" id="PIRSF004505">
    <property type="entry name" value="MT_bac"/>
    <property type="match status" value="1"/>
</dbReference>
<dbReference type="InterPro" id="IPR029028">
    <property type="entry name" value="Alpha/beta_knot_MTases"/>
</dbReference>
<keyword evidence="5" id="KW-0698">rRNA processing</keyword>
<dbReference type="InterPro" id="IPR029026">
    <property type="entry name" value="tRNA_m1G_MTases_N"/>
</dbReference>
<dbReference type="InterPro" id="IPR003742">
    <property type="entry name" value="RlmH-like"/>
</dbReference>
<keyword evidence="7" id="KW-1185">Reference proteome</keyword>
<dbReference type="GO" id="GO:0032259">
    <property type="term" value="P:methylation"/>
    <property type="evidence" value="ECO:0007669"/>
    <property type="project" value="UniProtKB-KW"/>
</dbReference>
<organism evidence="6 7">
    <name type="scientific">Ureaplasma zalophigenitalium</name>
    <dbReference type="NCBI Taxonomy" id="907723"/>
    <lineage>
        <taxon>Bacteria</taxon>
        <taxon>Bacillati</taxon>
        <taxon>Mycoplasmatota</taxon>
        <taxon>Mycoplasmoidales</taxon>
        <taxon>Mycoplasmoidaceae</taxon>
        <taxon>Ureaplasma</taxon>
    </lineage>
</organism>
<comment type="catalytic activity">
    <reaction evidence="5">
        <text>pseudouridine(1915) in 23S rRNA + S-adenosyl-L-methionine = N(3)-methylpseudouridine(1915) in 23S rRNA + S-adenosyl-L-homocysteine + H(+)</text>
        <dbReference type="Rhea" id="RHEA:42752"/>
        <dbReference type="Rhea" id="RHEA-COMP:10221"/>
        <dbReference type="Rhea" id="RHEA-COMP:10222"/>
        <dbReference type="ChEBI" id="CHEBI:15378"/>
        <dbReference type="ChEBI" id="CHEBI:57856"/>
        <dbReference type="ChEBI" id="CHEBI:59789"/>
        <dbReference type="ChEBI" id="CHEBI:65314"/>
        <dbReference type="ChEBI" id="CHEBI:74486"/>
        <dbReference type="EC" id="2.1.1.177"/>
    </reaction>
</comment>
<dbReference type="NCBIfam" id="NF000985">
    <property type="entry name" value="PRK00103.1-3"/>
    <property type="match status" value="1"/>
</dbReference>
<proteinExistence type="inferred from homology"/>
<dbReference type="SUPFAM" id="SSF75217">
    <property type="entry name" value="alpha/beta knot"/>
    <property type="match status" value="1"/>
</dbReference>
<feature type="binding site" evidence="5">
    <location>
        <position position="107"/>
    </location>
    <ligand>
        <name>S-adenosyl-L-methionine</name>
        <dbReference type="ChEBI" id="CHEBI:59789"/>
    </ligand>
</feature>
<evidence type="ECO:0000256" key="3">
    <source>
        <dbReference type="ARBA" id="ARBA00022691"/>
    </source>
</evidence>
<dbReference type="Gene3D" id="3.40.1280.10">
    <property type="match status" value="1"/>
</dbReference>
<sequence>MYIKIISVGKIKTEYWSKAIKDYIGRTSVFCKVQEEVVNDLKEPNNLNDSLIKQIKKNESEAILKKIKPEEFVVCLAIEGKSFDSVQLAELIKNNQNISKSMVFVIGGSHGLDEIVYKRANVLLSMSKMTFAHNLAKVILVEQIYRAFNILNNTKYHK</sequence>
<evidence type="ECO:0000313" key="7">
    <source>
        <dbReference type="Proteomes" id="UP001207252"/>
    </source>
</evidence>
<keyword evidence="2 5" id="KW-0808">Transferase</keyword>
<evidence type="ECO:0000256" key="4">
    <source>
        <dbReference type="ARBA" id="ARBA00038303"/>
    </source>
</evidence>
<keyword evidence="5" id="KW-0963">Cytoplasm</keyword>
<dbReference type="EMBL" id="JAOXHJ010000001">
    <property type="protein sequence ID" value="MCV3753808.1"/>
    <property type="molecule type" value="Genomic_DNA"/>
</dbReference>
<dbReference type="EC" id="2.1.1.177" evidence="5"/>
<evidence type="ECO:0000313" key="6">
    <source>
        <dbReference type="EMBL" id="MCV3753808.1"/>
    </source>
</evidence>
<comment type="similarity">
    <text evidence="4 5">Belongs to the RNA methyltransferase RlmH family.</text>
</comment>
<keyword evidence="1 5" id="KW-0489">Methyltransferase</keyword>
<name>A0ABT3BNQ7_9BACT</name>
<dbReference type="GO" id="GO:0008168">
    <property type="term" value="F:methyltransferase activity"/>
    <property type="evidence" value="ECO:0007669"/>
    <property type="project" value="UniProtKB-KW"/>
</dbReference>
<evidence type="ECO:0000256" key="5">
    <source>
        <dbReference type="HAMAP-Rule" id="MF_00658"/>
    </source>
</evidence>
<evidence type="ECO:0000256" key="2">
    <source>
        <dbReference type="ARBA" id="ARBA00022679"/>
    </source>
</evidence>
<comment type="subcellular location">
    <subcellularLocation>
        <location evidence="5">Cytoplasm</location>
    </subcellularLocation>
</comment>
<keyword evidence="3 5" id="KW-0949">S-adenosyl-L-methionine</keyword>
<dbReference type="PANTHER" id="PTHR33603">
    <property type="entry name" value="METHYLTRANSFERASE"/>
    <property type="match status" value="1"/>
</dbReference>
<feature type="binding site" evidence="5">
    <location>
        <begin position="126"/>
        <end position="131"/>
    </location>
    <ligand>
        <name>S-adenosyl-L-methionine</name>
        <dbReference type="ChEBI" id="CHEBI:59789"/>
    </ligand>
</feature>
<comment type="function">
    <text evidence="5">Specifically methylates the pseudouridine at position 1915 (m3Psi1915) in 23S rRNA.</text>
</comment>
<protein>
    <recommendedName>
        <fullName evidence="5">Ribosomal RNA large subunit methyltransferase H</fullName>
        <ecNumber evidence="5">2.1.1.177</ecNumber>
    </recommendedName>
    <alternativeName>
        <fullName evidence="5">23S rRNA (pseudouridine1915-N3)-methyltransferase</fullName>
    </alternativeName>
    <alternativeName>
        <fullName evidence="5">23S rRNA m3Psi1915 methyltransferase</fullName>
    </alternativeName>
    <alternativeName>
        <fullName evidence="5">rRNA (pseudouridine-N3-)-methyltransferase RlmH</fullName>
    </alternativeName>
</protein>
<dbReference type="Proteomes" id="UP001207252">
    <property type="component" value="Unassembled WGS sequence"/>
</dbReference>
<dbReference type="PANTHER" id="PTHR33603:SF1">
    <property type="entry name" value="RIBOSOMAL RNA LARGE SUBUNIT METHYLTRANSFERASE H"/>
    <property type="match status" value="1"/>
</dbReference>
<dbReference type="RefSeq" id="WP_263817611.1">
    <property type="nucleotide sequence ID" value="NZ_JAOXHJ010000001.1"/>
</dbReference>
<feature type="binding site" evidence="5">
    <location>
        <position position="76"/>
    </location>
    <ligand>
        <name>S-adenosyl-L-methionine</name>
        <dbReference type="ChEBI" id="CHEBI:59789"/>
    </ligand>
</feature>
<dbReference type="HAMAP" id="MF_00658">
    <property type="entry name" value="23SrRNA_methyltr_H"/>
    <property type="match status" value="1"/>
</dbReference>
<evidence type="ECO:0000256" key="1">
    <source>
        <dbReference type="ARBA" id="ARBA00022603"/>
    </source>
</evidence>